<dbReference type="PANTHER" id="PTHR15503:SF45">
    <property type="entry name" value="RNA-DIRECTED DNA POLYMERASE HOMOLOG"/>
    <property type="match status" value="1"/>
</dbReference>
<dbReference type="Gene3D" id="2.40.70.10">
    <property type="entry name" value="Acid Proteases"/>
    <property type="match status" value="1"/>
</dbReference>
<dbReference type="InterPro" id="IPR032567">
    <property type="entry name" value="RTL1-rel"/>
</dbReference>
<keyword evidence="2" id="KW-1185">Reference proteome</keyword>
<name>A0AAF0TVB1_SOLVR</name>
<dbReference type="EMBL" id="CP133617">
    <property type="protein sequence ID" value="WMV33594.1"/>
    <property type="molecule type" value="Genomic_DNA"/>
</dbReference>
<protein>
    <submittedName>
        <fullName evidence="1">Uncharacterized protein</fullName>
    </submittedName>
</protein>
<gene>
    <name evidence="1" type="ORF">MTR67_026979</name>
</gene>
<sequence>VGQPPVVLAPAIGAQIVPEVIMTTTDQQCYEMFQKMKPPKFQGGKMEDAHEFLTLCHAILGEVGVSSGGRGSHRGSRFFQHHGSVHASMLAVEGGQLTRGSYDSGQGGHGSLSGSQHQLFVPRSCFTCGDPGSTFLYVSTYLVVGFDMMSDCMHVTIHISTPVGESLVVDRVYRSFLVSLTEYDTWVNLIILGIVDLDIILGMDGLSLHHTILDYYDKTMTLAMLVSRKLSGWVLVVSTLEKLSLPIELRVVDGGCLTYLAFIQDTSVEPPPMDSVPVVREFSHVFPTDLLSIPPNRDVDFAIELEPGTKPICIPLYHMTPAELKELKDQL</sequence>
<dbReference type="InterPro" id="IPR043502">
    <property type="entry name" value="DNA/RNA_pol_sf"/>
</dbReference>
<dbReference type="AlphaFoldDB" id="A0AAF0TVB1"/>
<evidence type="ECO:0000313" key="2">
    <source>
        <dbReference type="Proteomes" id="UP001234989"/>
    </source>
</evidence>
<feature type="non-terminal residue" evidence="1">
    <location>
        <position position="1"/>
    </location>
</feature>
<reference evidence="1" key="1">
    <citation type="submission" date="2023-08" db="EMBL/GenBank/DDBJ databases">
        <title>A de novo genome assembly of Solanum verrucosum Schlechtendal, a Mexican diploid species geographically isolated from the other diploid A-genome species in potato relatives.</title>
        <authorList>
            <person name="Hosaka K."/>
        </authorList>
    </citation>
    <scope>NUCLEOTIDE SEQUENCE</scope>
    <source>
        <tissue evidence="1">Young leaves</tissue>
    </source>
</reference>
<organism evidence="1 2">
    <name type="scientific">Solanum verrucosum</name>
    <dbReference type="NCBI Taxonomy" id="315347"/>
    <lineage>
        <taxon>Eukaryota</taxon>
        <taxon>Viridiplantae</taxon>
        <taxon>Streptophyta</taxon>
        <taxon>Embryophyta</taxon>
        <taxon>Tracheophyta</taxon>
        <taxon>Spermatophyta</taxon>
        <taxon>Magnoliopsida</taxon>
        <taxon>eudicotyledons</taxon>
        <taxon>Gunneridae</taxon>
        <taxon>Pentapetalae</taxon>
        <taxon>asterids</taxon>
        <taxon>lamiids</taxon>
        <taxon>Solanales</taxon>
        <taxon>Solanaceae</taxon>
        <taxon>Solanoideae</taxon>
        <taxon>Solaneae</taxon>
        <taxon>Solanum</taxon>
    </lineage>
</organism>
<evidence type="ECO:0000313" key="1">
    <source>
        <dbReference type="EMBL" id="WMV33594.1"/>
    </source>
</evidence>
<dbReference type="InterPro" id="IPR021109">
    <property type="entry name" value="Peptidase_aspartic_dom_sf"/>
</dbReference>
<accession>A0AAF0TVB1</accession>
<dbReference type="SUPFAM" id="SSF56672">
    <property type="entry name" value="DNA/RNA polymerases"/>
    <property type="match status" value="1"/>
</dbReference>
<dbReference type="PANTHER" id="PTHR15503">
    <property type="entry name" value="LDOC1 RELATED"/>
    <property type="match status" value="1"/>
</dbReference>
<proteinExistence type="predicted"/>
<dbReference type="Pfam" id="PF08284">
    <property type="entry name" value="RVP_2"/>
    <property type="match status" value="1"/>
</dbReference>
<dbReference type="Proteomes" id="UP001234989">
    <property type="component" value="Chromosome 6"/>
</dbReference>